<dbReference type="Proteomes" id="UP001597040">
    <property type="component" value="Unassembled WGS sequence"/>
</dbReference>
<sequence length="163" mass="18991">MKKRILIIFSTVLLSTMLFTIDTETVNSQSNDIPDFPKSSKDNQQLFGYFILDIYHDDIYQAIEDYYKDSTVHGYDTPGWKKHDMVSITEANNNIEGNDERNQSYSYVIKITLLPTNEKGIHLGTDTLYFAVEPKRYSSQQDPNEFPSIKLIKYEHKALQKKH</sequence>
<accession>A0ABW3LHD5</accession>
<reference evidence="3" key="1">
    <citation type="journal article" date="2019" name="Int. J. Syst. Evol. Microbiol.">
        <title>The Global Catalogue of Microorganisms (GCM) 10K type strain sequencing project: providing services to taxonomists for standard genome sequencing and annotation.</title>
        <authorList>
            <consortium name="The Broad Institute Genomics Platform"/>
            <consortium name="The Broad Institute Genome Sequencing Center for Infectious Disease"/>
            <person name="Wu L."/>
            <person name="Ma J."/>
        </authorList>
    </citation>
    <scope>NUCLEOTIDE SEQUENCE [LARGE SCALE GENOMIC DNA]</scope>
    <source>
        <strain evidence="3">CCUG 56754</strain>
    </source>
</reference>
<gene>
    <name evidence="2" type="ORF">ACFQ3N_05215</name>
</gene>
<comment type="caution">
    <text evidence="2">The sequence shown here is derived from an EMBL/GenBank/DDBJ whole genome shotgun (WGS) entry which is preliminary data.</text>
</comment>
<evidence type="ECO:0000313" key="2">
    <source>
        <dbReference type="EMBL" id="MFD1037808.1"/>
    </source>
</evidence>
<protein>
    <recommendedName>
        <fullName evidence="4">DUF3888 domain-containing protein</fullName>
    </recommendedName>
</protein>
<dbReference type="EMBL" id="JBHTKJ010000011">
    <property type="protein sequence ID" value="MFD1037808.1"/>
    <property type="molecule type" value="Genomic_DNA"/>
</dbReference>
<evidence type="ECO:0000256" key="1">
    <source>
        <dbReference type="SAM" id="SignalP"/>
    </source>
</evidence>
<organism evidence="2 3">
    <name type="scientific">Virgibacillus byunsanensis</name>
    <dbReference type="NCBI Taxonomy" id="570945"/>
    <lineage>
        <taxon>Bacteria</taxon>
        <taxon>Bacillati</taxon>
        <taxon>Bacillota</taxon>
        <taxon>Bacilli</taxon>
        <taxon>Bacillales</taxon>
        <taxon>Bacillaceae</taxon>
        <taxon>Virgibacillus</taxon>
    </lineage>
</organism>
<evidence type="ECO:0000313" key="3">
    <source>
        <dbReference type="Proteomes" id="UP001597040"/>
    </source>
</evidence>
<keyword evidence="1" id="KW-0732">Signal</keyword>
<proteinExistence type="predicted"/>
<keyword evidence="3" id="KW-1185">Reference proteome</keyword>
<feature type="chain" id="PRO_5047069273" description="DUF3888 domain-containing protein" evidence="1">
    <location>
        <begin position="21"/>
        <end position="163"/>
    </location>
</feature>
<feature type="signal peptide" evidence="1">
    <location>
        <begin position="1"/>
        <end position="20"/>
    </location>
</feature>
<name>A0ABW3LHD5_9BACI</name>
<evidence type="ECO:0008006" key="4">
    <source>
        <dbReference type="Google" id="ProtNLM"/>
    </source>
</evidence>
<dbReference type="RefSeq" id="WP_390360210.1">
    <property type="nucleotide sequence ID" value="NZ_JBHTKJ010000011.1"/>
</dbReference>